<dbReference type="PROSITE" id="PS00687">
    <property type="entry name" value="ALDEHYDE_DEHYDR_GLU"/>
    <property type="match status" value="1"/>
</dbReference>
<comment type="caution">
    <text evidence="6">The sequence shown here is derived from an EMBL/GenBank/DDBJ whole genome shotgun (WGS) entry which is preliminary data.</text>
</comment>
<evidence type="ECO:0000256" key="4">
    <source>
        <dbReference type="RuleBase" id="RU003345"/>
    </source>
</evidence>
<dbReference type="SUPFAM" id="SSF53720">
    <property type="entry name" value="ALDH-like"/>
    <property type="match status" value="1"/>
</dbReference>
<dbReference type="CDD" id="cd07139">
    <property type="entry name" value="ALDH_AldA-Rv0768"/>
    <property type="match status" value="1"/>
</dbReference>
<reference evidence="6 7" key="1">
    <citation type="submission" date="2023-12" db="EMBL/GenBank/DDBJ databases">
        <title>Description of new species of Mycobacterium terrae complex isolated from sewage at the Sao Paulo Zoological Park Foundation in Brazil.</title>
        <authorList>
            <person name="Romagnoli C.L."/>
            <person name="Conceicao E.C."/>
            <person name="Machado E."/>
            <person name="Barreto L.B.P.F."/>
            <person name="Sharma A."/>
            <person name="Silva N.M."/>
            <person name="Marques L.E."/>
            <person name="Juliana M.A."/>
            <person name="Lourenco M.C.S."/>
            <person name="Digiampietri L.A."/>
            <person name="Suffys P.N."/>
            <person name="Viana-Niero C."/>
        </authorList>
    </citation>
    <scope>NUCLEOTIDE SEQUENCE [LARGE SCALE GENOMIC DNA]</scope>
    <source>
        <strain evidence="6 7">MYC017</strain>
    </source>
</reference>
<gene>
    <name evidence="6" type="ORF">K5L39_21130</name>
</gene>
<dbReference type="Proteomes" id="UP001299283">
    <property type="component" value="Unassembled WGS sequence"/>
</dbReference>
<dbReference type="InterPro" id="IPR015590">
    <property type="entry name" value="Aldehyde_DH_dom"/>
</dbReference>
<evidence type="ECO:0000256" key="2">
    <source>
        <dbReference type="ARBA" id="ARBA00023002"/>
    </source>
</evidence>
<protein>
    <submittedName>
        <fullName evidence="6">Aldehyde dehydrogenase</fullName>
    </submittedName>
</protein>
<dbReference type="PANTHER" id="PTHR42804">
    <property type="entry name" value="ALDEHYDE DEHYDROGENASE"/>
    <property type="match status" value="1"/>
</dbReference>
<dbReference type="InterPro" id="IPR029510">
    <property type="entry name" value="Ald_DH_CS_GLU"/>
</dbReference>
<dbReference type="Gene3D" id="3.40.309.10">
    <property type="entry name" value="Aldehyde Dehydrogenase, Chain A, domain 2"/>
    <property type="match status" value="1"/>
</dbReference>
<dbReference type="Gene3D" id="3.40.605.10">
    <property type="entry name" value="Aldehyde Dehydrogenase, Chain A, domain 1"/>
    <property type="match status" value="1"/>
</dbReference>
<dbReference type="Pfam" id="PF00171">
    <property type="entry name" value="Aldedh"/>
    <property type="match status" value="1"/>
</dbReference>
<feature type="active site" evidence="3">
    <location>
        <position position="250"/>
    </location>
</feature>
<comment type="similarity">
    <text evidence="1 4">Belongs to the aldehyde dehydrogenase family.</text>
</comment>
<evidence type="ECO:0000313" key="7">
    <source>
        <dbReference type="Proteomes" id="UP001299283"/>
    </source>
</evidence>
<evidence type="ECO:0000313" key="6">
    <source>
        <dbReference type="EMBL" id="MEB3071682.1"/>
    </source>
</evidence>
<dbReference type="InterPro" id="IPR016161">
    <property type="entry name" value="Ald_DH/histidinol_DH"/>
</dbReference>
<evidence type="ECO:0000256" key="3">
    <source>
        <dbReference type="PROSITE-ProRule" id="PRU10007"/>
    </source>
</evidence>
<evidence type="ECO:0000259" key="5">
    <source>
        <dbReference type="Pfam" id="PF00171"/>
    </source>
</evidence>
<dbReference type="InterPro" id="IPR016162">
    <property type="entry name" value="Ald_DH_N"/>
</dbReference>
<evidence type="ECO:0000256" key="1">
    <source>
        <dbReference type="ARBA" id="ARBA00009986"/>
    </source>
</evidence>
<name>A0ABU5Z2Q5_9MYCO</name>
<proteinExistence type="inferred from homology"/>
<dbReference type="InterPro" id="IPR016163">
    <property type="entry name" value="Ald_DH_C"/>
</dbReference>
<keyword evidence="2 4" id="KW-0560">Oxidoreductase</keyword>
<dbReference type="EMBL" id="JAYJJQ010000032">
    <property type="protein sequence ID" value="MEB3071682.1"/>
    <property type="molecule type" value="Genomic_DNA"/>
</dbReference>
<feature type="domain" description="Aldehyde dehydrogenase" evidence="5">
    <location>
        <begin position="22"/>
        <end position="475"/>
    </location>
</feature>
<sequence length="481" mass="51035">MTFDRRDVDGFFIDGALRPPSSTERVEVVHPANEEIVGSVPRSTAADMAAAINAARRAFDEGPWPRTPPAERAEILTAIADGLDKRIDELAWLSTAQNGMPITLSRQSQGIELLRFYADHVDEVAWEQRRQGLAGTGLVRRTPVGVAGLIVPWNAPSLLMNKLPAALMAGCTTVVKPSPETPLDTYVLAEVLQDVGLPPGVVNIVAGDAEVGQYLVDAPAVDKISFTGSTQAGRTIMARMAGRIGRLSLELGGKSASILLDDAPLDVALPATMAGSCLNNGQACIALSRVLVPRSRYPEVVDALAAMVAALPVGDPFEESTFVGPVINAKQRDRVLSYVEIGRSEGARVVAGGGTVPGRDKGFWVQPTVLADVHNEMRVAQEEIFAAVISVIPYDGGDDAAVAMANDSSYGLSGAVWSADPHRALEVARRIRTGTITVNGFTYDIGLPFGGFKQSGIGREWGLEGLEGYVEYQTINLPAGL</sequence>
<dbReference type="RefSeq" id="WP_225397594.1">
    <property type="nucleotide sequence ID" value="NZ_JAYJJQ010000032.1"/>
</dbReference>
<keyword evidence="7" id="KW-1185">Reference proteome</keyword>
<organism evidence="6 7">
    <name type="scientific">[Mycobacterium] vasticus</name>
    <dbReference type="NCBI Taxonomy" id="2875777"/>
    <lineage>
        <taxon>Bacteria</taxon>
        <taxon>Bacillati</taxon>
        <taxon>Actinomycetota</taxon>
        <taxon>Actinomycetes</taxon>
        <taxon>Mycobacteriales</taxon>
        <taxon>Mycobacteriaceae</taxon>
        <taxon>Mycolicibacter</taxon>
    </lineage>
</organism>
<accession>A0ABU5Z2Q5</accession>
<dbReference type="PANTHER" id="PTHR42804:SF1">
    <property type="entry name" value="ALDEHYDE DEHYDROGENASE-RELATED"/>
    <property type="match status" value="1"/>
</dbReference>